<dbReference type="HOGENOM" id="CLU_149817_0_0_9"/>
<dbReference type="AlphaFoldDB" id="Q8EKY6"/>
<keyword evidence="2" id="KW-1185">Reference proteome</keyword>
<dbReference type="STRING" id="221109.gene:10735698"/>
<accession>Q8EKY6</accession>
<sequence>MKMYSLNKQYGQPISQFESNFMMNRIIQTDQEVRIGCMHLDHNGIIGYHQASVDQLLLIVNGDESVRTSDSDQLPIQAGQAVFWKKGEWHETKTTTGLTAIVIESSSLNPDRFLTALSIK</sequence>
<reference evidence="1 2" key="2">
    <citation type="journal article" date="2002" name="Nucleic Acids Res.">
        <title>Genome sequence of Oceanobacillus iheyensis isolated from the Iheya Ridge and its unexpected adaptive capabilities to extreme environments.</title>
        <authorList>
            <person name="Takami H."/>
            <person name="Takaki Y."/>
            <person name="Uchiyama I."/>
        </authorList>
    </citation>
    <scope>NUCLEOTIDE SEQUENCE [LARGE SCALE GENOMIC DNA]</scope>
    <source>
        <strain evidence="2">DSM 14371 / CIP 107618 / JCM 11309 / KCTC 3954 / HTE831</strain>
    </source>
</reference>
<evidence type="ECO:0008006" key="3">
    <source>
        <dbReference type="Google" id="ProtNLM"/>
    </source>
</evidence>
<dbReference type="RefSeq" id="WP_011067844.1">
    <property type="nucleotide sequence ID" value="NC_004193.1"/>
</dbReference>
<dbReference type="eggNOG" id="COG1917">
    <property type="taxonomic scope" value="Bacteria"/>
</dbReference>
<reference evidence="1 2" key="1">
    <citation type="journal article" date="2001" name="FEMS Microbiol. Lett.">
        <title>Oceanobacillus iheyensis gen. nov., sp. nov., a deep-sea extremely halotolerant and alkaliphilic species isolated from a depth of 1050 m on the Iheya Ridge.</title>
        <authorList>
            <person name="Lu J."/>
            <person name="Nogi Y."/>
            <person name="Takami H."/>
        </authorList>
    </citation>
    <scope>NUCLEOTIDE SEQUENCE [LARGE SCALE GENOMIC DNA]</scope>
    <source>
        <strain evidence="2">DSM 14371 / CIP 107618 / JCM 11309 / KCTC 3954 / HTE831</strain>
    </source>
</reference>
<organism evidence="1 2">
    <name type="scientific">Oceanobacillus iheyensis (strain DSM 14371 / CIP 107618 / JCM 11309 / KCTC 3954 / HTE831)</name>
    <dbReference type="NCBI Taxonomy" id="221109"/>
    <lineage>
        <taxon>Bacteria</taxon>
        <taxon>Bacillati</taxon>
        <taxon>Bacillota</taxon>
        <taxon>Bacilli</taxon>
        <taxon>Bacillales</taxon>
        <taxon>Bacillaceae</taxon>
        <taxon>Oceanobacillus</taxon>
    </lineage>
</organism>
<name>Q8EKY6_OCEIH</name>
<dbReference type="EMBL" id="BA000028">
    <property type="protein sequence ID" value="BAC15402.1"/>
    <property type="molecule type" value="Genomic_DNA"/>
</dbReference>
<dbReference type="Gene3D" id="2.60.120.10">
    <property type="entry name" value="Jelly Rolls"/>
    <property type="match status" value="1"/>
</dbReference>
<dbReference type="SUPFAM" id="SSF51182">
    <property type="entry name" value="RmlC-like cupins"/>
    <property type="match status" value="1"/>
</dbReference>
<dbReference type="OrthoDB" id="3782397at2"/>
<evidence type="ECO:0000313" key="1">
    <source>
        <dbReference type="EMBL" id="BAC15402.1"/>
    </source>
</evidence>
<evidence type="ECO:0000313" key="2">
    <source>
        <dbReference type="Proteomes" id="UP000000822"/>
    </source>
</evidence>
<dbReference type="KEGG" id="oih:OB3446"/>
<dbReference type="InterPro" id="IPR011051">
    <property type="entry name" value="RmlC_Cupin_sf"/>
</dbReference>
<proteinExistence type="predicted"/>
<dbReference type="InterPro" id="IPR014710">
    <property type="entry name" value="RmlC-like_jellyroll"/>
</dbReference>
<dbReference type="Proteomes" id="UP000000822">
    <property type="component" value="Chromosome"/>
</dbReference>
<protein>
    <recommendedName>
        <fullName evidence="3">Cupin</fullName>
    </recommendedName>
</protein>
<gene>
    <name evidence="1" type="ordered locus">OB3446</name>
</gene>